<dbReference type="PANTHER" id="PTHR36405">
    <property type="entry name" value="BNAA10G09140D PROTEIN"/>
    <property type="match status" value="1"/>
</dbReference>
<feature type="compositionally biased region" description="Basic residues" evidence="1">
    <location>
        <begin position="89"/>
        <end position="99"/>
    </location>
</feature>
<accession>A0A9Q0QYQ8</accession>
<protein>
    <submittedName>
        <fullName evidence="2">Uncharacterized protein</fullName>
    </submittedName>
</protein>
<evidence type="ECO:0000313" key="2">
    <source>
        <dbReference type="EMBL" id="KAJ4976692.1"/>
    </source>
</evidence>
<feature type="compositionally biased region" description="Polar residues" evidence="1">
    <location>
        <begin position="66"/>
        <end position="84"/>
    </location>
</feature>
<evidence type="ECO:0000256" key="1">
    <source>
        <dbReference type="SAM" id="MobiDB-lite"/>
    </source>
</evidence>
<dbReference type="PANTHER" id="PTHR36405:SF1">
    <property type="entry name" value="OS07G0520600 PROTEIN"/>
    <property type="match status" value="1"/>
</dbReference>
<dbReference type="Proteomes" id="UP001141806">
    <property type="component" value="Unassembled WGS sequence"/>
</dbReference>
<proteinExistence type="predicted"/>
<keyword evidence="3" id="KW-1185">Reference proteome</keyword>
<name>A0A9Q0QYQ8_9MAGN</name>
<dbReference type="OrthoDB" id="670923at2759"/>
<sequence length="164" mass="17623">MVPTIDAIKGGGGSVRIGATGTVSSLMSKELDSVKKSQQSPKSSLRRSPTIPVSVPCVSRHKKQPRTTVVNEASTNGSSSNHRSPGSIRKTRSSIHKNAHSVPMLGADDTVVDNSPNRKKPEKKGSYIVEVVDLKCGSHNKAWSNPITHQLRKLSFSKLSERTG</sequence>
<feature type="compositionally biased region" description="Low complexity" evidence="1">
    <location>
        <begin position="36"/>
        <end position="49"/>
    </location>
</feature>
<evidence type="ECO:0000313" key="3">
    <source>
        <dbReference type="Proteomes" id="UP001141806"/>
    </source>
</evidence>
<organism evidence="2 3">
    <name type="scientific">Protea cynaroides</name>
    <dbReference type="NCBI Taxonomy" id="273540"/>
    <lineage>
        <taxon>Eukaryota</taxon>
        <taxon>Viridiplantae</taxon>
        <taxon>Streptophyta</taxon>
        <taxon>Embryophyta</taxon>
        <taxon>Tracheophyta</taxon>
        <taxon>Spermatophyta</taxon>
        <taxon>Magnoliopsida</taxon>
        <taxon>Proteales</taxon>
        <taxon>Proteaceae</taxon>
        <taxon>Protea</taxon>
    </lineage>
</organism>
<dbReference type="EMBL" id="JAMYWD010000003">
    <property type="protein sequence ID" value="KAJ4976692.1"/>
    <property type="molecule type" value="Genomic_DNA"/>
</dbReference>
<reference evidence="2" key="1">
    <citation type="journal article" date="2023" name="Plant J.">
        <title>The genome of the king protea, Protea cynaroides.</title>
        <authorList>
            <person name="Chang J."/>
            <person name="Duong T.A."/>
            <person name="Schoeman C."/>
            <person name="Ma X."/>
            <person name="Roodt D."/>
            <person name="Barker N."/>
            <person name="Li Z."/>
            <person name="Van de Peer Y."/>
            <person name="Mizrachi E."/>
        </authorList>
    </citation>
    <scope>NUCLEOTIDE SEQUENCE</scope>
    <source>
        <tissue evidence="2">Young leaves</tissue>
    </source>
</reference>
<dbReference type="AlphaFoldDB" id="A0A9Q0QYQ8"/>
<comment type="caution">
    <text evidence="2">The sequence shown here is derived from an EMBL/GenBank/DDBJ whole genome shotgun (WGS) entry which is preliminary data.</text>
</comment>
<gene>
    <name evidence="2" type="ORF">NE237_001798</name>
</gene>
<feature type="region of interest" description="Disordered" evidence="1">
    <location>
        <begin position="27"/>
        <end position="127"/>
    </location>
</feature>